<protein>
    <submittedName>
        <fullName evidence="2">Uncharacterized protein</fullName>
    </submittedName>
</protein>
<feature type="compositionally biased region" description="Low complexity" evidence="1">
    <location>
        <begin position="36"/>
        <end position="50"/>
    </location>
</feature>
<feature type="region of interest" description="Disordered" evidence="1">
    <location>
        <begin position="31"/>
        <end position="84"/>
    </location>
</feature>
<dbReference type="AlphaFoldDB" id="A0A6J4Q542"/>
<evidence type="ECO:0000256" key="1">
    <source>
        <dbReference type="SAM" id="MobiDB-lite"/>
    </source>
</evidence>
<evidence type="ECO:0000313" key="2">
    <source>
        <dbReference type="EMBL" id="CAA9428184.1"/>
    </source>
</evidence>
<sequence length="84" mass="8362">CPRTSTGGTPAARSRPKRATCSTAIARLTSCGPGAGTATTGPGARRAGTTSYGARRPPSVNRPSPAVSCPEKLSRGSTGGRTAY</sequence>
<gene>
    <name evidence="2" type="ORF">AVDCRST_MAG22-3063</name>
</gene>
<feature type="region of interest" description="Disordered" evidence="1">
    <location>
        <begin position="1"/>
        <end position="20"/>
    </location>
</feature>
<dbReference type="EMBL" id="CADCUV010000143">
    <property type="protein sequence ID" value="CAA9428184.1"/>
    <property type="molecule type" value="Genomic_DNA"/>
</dbReference>
<feature type="non-terminal residue" evidence="2">
    <location>
        <position position="1"/>
    </location>
</feature>
<organism evidence="2">
    <name type="scientific">uncultured Rubrobacteraceae bacterium</name>
    <dbReference type="NCBI Taxonomy" id="349277"/>
    <lineage>
        <taxon>Bacteria</taxon>
        <taxon>Bacillati</taxon>
        <taxon>Actinomycetota</taxon>
        <taxon>Rubrobacteria</taxon>
        <taxon>Rubrobacterales</taxon>
        <taxon>Rubrobacteraceae</taxon>
        <taxon>environmental samples</taxon>
    </lineage>
</organism>
<name>A0A6J4Q542_9ACTN</name>
<accession>A0A6J4Q542</accession>
<reference evidence="2" key="1">
    <citation type="submission" date="2020-02" db="EMBL/GenBank/DDBJ databases">
        <authorList>
            <person name="Meier V. D."/>
        </authorList>
    </citation>
    <scope>NUCLEOTIDE SEQUENCE</scope>
    <source>
        <strain evidence="2">AVDCRST_MAG22</strain>
    </source>
</reference>
<proteinExistence type="predicted"/>
<feature type="non-terminal residue" evidence="2">
    <location>
        <position position="84"/>
    </location>
</feature>